<keyword evidence="4" id="KW-1185">Reference proteome</keyword>
<evidence type="ECO:0000313" key="4">
    <source>
        <dbReference type="Proteomes" id="UP000011116"/>
    </source>
</evidence>
<dbReference type="PANTHER" id="PTHR47181">
    <property type="entry name" value="BRCA1 C TERMINUS DOMAIN CONTAINING PROTEIN, EXPRESSED"/>
    <property type="match status" value="1"/>
</dbReference>
<dbReference type="GeneID" id="123403000"/>
<dbReference type="OrthoDB" id="585523at2759"/>
<name>A0A8I6Y5S8_HORVV</name>
<dbReference type="InterPro" id="IPR001357">
    <property type="entry name" value="BRCT_dom"/>
</dbReference>
<reference evidence="3" key="2">
    <citation type="submission" date="2020-10" db="EMBL/GenBank/DDBJ databases">
        <authorList>
            <person name="Scholz U."/>
            <person name="Mascher M."/>
            <person name="Fiebig A."/>
        </authorList>
    </citation>
    <scope>NUCLEOTIDE SEQUENCE [LARGE SCALE GENOMIC DNA]</scope>
    <source>
        <strain evidence="3">cv. Morex</strain>
    </source>
</reference>
<gene>
    <name evidence="3" type="primary">LOC123403000</name>
</gene>
<dbReference type="Gene3D" id="3.40.50.10190">
    <property type="entry name" value="BRCT domain"/>
    <property type="match status" value="2"/>
</dbReference>
<dbReference type="RefSeq" id="XP_044952911.1">
    <property type="nucleotide sequence ID" value="XM_045096976.1"/>
</dbReference>
<dbReference type="Gramene" id="HORVU.MOREX.r3.6HG0613800.1">
    <property type="protein sequence ID" value="HORVU.MOREX.r3.6HG0613800.1"/>
    <property type="gene ID" value="HORVU.MOREX.r3.6HG0613800"/>
</dbReference>
<dbReference type="AlphaFoldDB" id="A0A8I6Y5S8"/>
<evidence type="ECO:0000259" key="2">
    <source>
        <dbReference type="PROSITE" id="PS50172"/>
    </source>
</evidence>
<dbReference type="SMART" id="SM00292">
    <property type="entry name" value="BRCT"/>
    <property type="match status" value="2"/>
</dbReference>
<reference evidence="3" key="3">
    <citation type="submission" date="2022-01" db="UniProtKB">
        <authorList>
            <consortium name="EnsemblPlants"/>
        </authorList>
    </citation>
    <scope>IDENTIFICATION</scope>
    <source>
        <strain evidence="3">subsp. vulgare</strain>
    </source>
</reference>
<feature type="domain" description="BRCT" evidence="2">
    <location>
        <begin position="120"/>
        <end position="190"/>
    </location>
</feature>
<accession>A0A8I6Y5S8</accession>
<dbReference type="GO" id="GO:0000724">
    <property type="term" value="P:double-strand break repair via homologous recombination"/>
    <property type="evidence" value="ECO:0000318"/>
    <property type="project" value="GO_Central"/>
</dbReference>
<dbReference type="Pfam" id="PF12738">
    <property type="entry name" value="PTCB-BRCT"/>
    <property type="match status" value="1"/>
</dbReference>
<dbReference type="SUPFAM" id="SSF52113">
    <property type="entry name" value="BRCT domain"/>
    <property type="match status" value="2"/>
</dbReference>
<evidence type="ECO:0000313" key="3">
    <source>
        <dbReference type="EnsemblPlants" id="HORVU.MOREX.r3.6HG0613800.1"/>
    </source>
</evidence>
<dbReference type="SMR" id="A0A8I6Y5S8"/>
<feature type="domain" description="BRCT" evidence="2">
    <location>
        <begin position="10"/>
        <end position="94"/>
    </location>
</feature>
<dbReference type="KEGG" id="hvg:123403000"/>
<protein>
    <recommendedName>
        <fullName evidence="2">BRCT domain-containing protein</fullName>
    </recommendedName>
</protein>
<dbReference type="PANTHER" id="PTHR47181:SF2">
    <property type="entry name" value="BRCA1 C TERMINUS DOMAIN CONTAINING PROTEIN, EXPRESSED"/>
    <property type="match status" value="1"/>
</dbReference>
<dbReference type="InterPro" id="IPR036420">
    <property type="entry name" value="BRCT_dom_sf"/>
</dbReference>
<feature type="compositionally biased region" description="Basic and acidic residues" evidence="1">
    <location>
        <begin position="223"/>
        <end position="241"/>
    </location>
</feature>
<dbReference type="PROSITE" id="PS50172">
    <property type="entry name" value="BRCT"/>
    <property type="match status" value="2"/>
</dbReference>
<sequence>MAADGGLFRLRFRLAGFDTEKEDEYRELIRKEGGLIDMKYQWKGMYLITSNDTIRYADQICVEARNNGAIVLNEYWLQDTLASRAMADTKKVLYRPPLSLDGVKGAGRLLIAQSGFLPKESAEIEKLIDLIGATGAKKDEVSDSSYLICSEPDGEDYQMATAKDIFTVNKRWIEDCVINWDIVSVDSYISWPRDEHTAKSQTSGSQKTPSNKNMNMGRSTCFTERKIKTEPRGSRKRSMELNDTYKRQTVSTGPSCRRSLAFNRKSLCDYKRSDLAVKVQIPRSRHAILVGTDDIKRFLCSSYESLINIHSEGDCIKNQFNSKFFHMYLGSDQVKIEPVQLVPFTEELAACNKREFILMVKELYTGNGYQVPDDISGWLSSIAARVPDRVLTGHVNMMGSHEIFGAFVSMYCVILRLKKNDLIRYNKVVKELGVYMNWNKRPIRWIVLLDCLNYVHPTQLEVYRLKCQQNREQAVFQPKPKQRDLNVFGLLELIRDCFFHPALDYQEMLLPILLTEEYPNLLAEVQVVLSALGHLK</sequence>
<dbReference type="GO" id="GO:0005634">
    <property type="term" value="C:nucleus"/>
    <property type="evidence" value="ECO:0000318"/>
    <property type="project" value="GO_Central"/>
</dbReference>
<organism evidence="3 4">
    <name type="scientific">Hordeum vulgare subsp. vulgare</name>
    <name type="common">Domesticated barley</name>
    <dbReference type="NCBI Taxonomy" id="112509"/>
    <lineage>
        <taxon>Eukaryota</taxon>
        <taxon>Viridiplantae</taxon>
        <taxon>Streptophyta</taxon>
        <taxon>Embryophyta</taxon>
        <taxon>Tracheophyta</taxon>
        <taxon>Spermatophyta</taxon>
        <taxon>Magnoliopsida</taxon>
        <taxon>Liliopsida</taxon>
        <taxon>Poales</taxon>
        <taxon>Poaceae</taxon>
        <taxon>BOP clade</taxon>
        <taxon>Pooideae</taxon>
        <taxon>Triticodae</taxon>
        <taxon>Triticeae</taxon>
        <taxon>Hordeinae</taxon>
        <taxon>Hordeum</taxon>
    </lineage>
</organism>
<proteinExistence type="predicted"/>
<reference evidence="4" key="1">
    <citation type="journal article" date="2012" name="Nature">
        <title>A physical, genetic and functional sequence assembly of the barley genome.</title>
        <authorList>
            <consortium name="The International Barley Genome Sequencing Consortium"/>
            <person name="Mayer K.F."/>
            <person name="Waugh R."/>
            <person name="Brown J.W."/>
            <person name="Schulman A."/>
            <person name="Langridge P."/>
            <person name="Platzer M."/>
            <person name="Fincher G.B."/>
            <person name="Muehlbauer G.J."/>
            <person name="Sato K."/>
            <person name="Close T.J."/>
            <person name="Wise R.P."/>
            <person name="Stein N."/>
        </authorList>
    </citation>
    <scope>NUCLEOTIDE SEQUENCE [LARGE SCALE GENOMIC DNA]</scope>
    <source>
        <strain evidence="4">cv. Morex</strain>
    </source>
</reference>
<dbReference type="EnsemblPlants" id="HORVU.MOREX.r3.6HG0613800.1">
    <property type="protein sequence ID" value="HORVU.MOREX.r3.6HG0613800.1"/>
    <property type="gene ID" value="HORVU.MOREX.r3.6HG0613800"/>
</dbReference>
<dbReference type="InterPro" id="IPR044254">
    <property type="entry name" value="At4g02110-like"/>
</dbReference>
<dbReference type="Proteomes" id="UP000011116">
    <property type="component" value="Chromosome 6H"/>
</dbReference>
<evidence type="ECO:0000256" key="1">
    <source>
        <dbReference type="SAM" id="MobiDB-lite"/>
    </source>
</evidence>
<feature type="region of interest" description="Disordered" evidence="1">
    <location>
        <begin position="195"/>
        <end position="241"/>
    </location>
</feature>
<feature type="compositionally biased region" description="Polar residues" evidence="1">
    <location>
        <begin position="199"/>
        <end position="222"/>
    </location>
</feature>